<gene>
    <name evidence="2" type="ORF">HMPREF3187_01213</name>
</gene>
<accession>A0A133XVT7</accession>
<dbReference type="Proteomes" id="UP000070422">
    <property type="component" value="Unassembled WGS sequence"/>
</dbReference>
<evidence type="ECO:0000313" key="2">
    <source>
        <dbReference type="EMBL" id="KXB35049.1"/>
    </source>
</evidence>
<name>A0A133XVT7_9LACT</name>
<evidence type="ECO:0000256" key="1">
    <source>
        <dbReference type="SAM" id="Coils"/>
    </source>
</evidence>
<evidence type="ECO:0000313" key="3">
    <source>
        <dbReference type="Proteomes" id="UP000070422"/>
    </source>
</evidence>
<reference evidence="2 3" key="1">
    <citation type="submission" date="2016-01" db="EMBL/GenBank/DDBJ databases">
        <authorList>
            <person name="Oliw E.H."/>
        </authorList>
    </citation>
    <scope>NUCLEOTIDE SEQUENCE [LARGE SCALE GENOMIC DNA]</scope>
    <source>
        <strain evidence="2 3">KA00635</strain>
    </source>
</reference>
<comment type="caution">
    <text evidence="2">The sequence shown here is derived from an EMBL/GenBank/DDBJ whole genome shotgun (WGS) entry which is preliminary data.</text>
</comment>
<organism evidence="2 3">
    <name type="scientific">Aerococcus christensenii</name>
    <dbReference type="NCBI Taxonomy" id="87541"/>
    <lineage>
        <taxon>Bacteria</taxon>
        <taxon>Bacillati</taxon>
        <taxon>Bacillota</taxon>
        <taxon>Bacilli</taxon>
        <taxon>Lactobacillales</taxon>
        <taxon>Aerococcaceae</taxon>
        <taxon>Aerococcus</taxon>
    </lineage>
</organism>
<dbReference type="PATRIC" id="fig|87541.4.peg.1206"/>
<protein>
    <submittedName>
        <fullName evidence="2">Uncharacterized protein</fullName>
    </submittedName>
</protein>
<dbReference type="EMBL" id="LSCQ01000067">
    <property type="protein sequence ID" value="KXB35049.1"/>
    <property type="molecule type" value="Genomic_DNA"/>
</dbReference>
<dbReference type="RefSeq" id="WP_060936997.1">
    <property type="nucleotide sequence ID" value="NZ_KQ959317.1"/>
</dbReference>
<feature type="coiled-coil region" evidence="1">
    <location>
        <begin position="75"/>
        <end position="102"/>
    </location>
</feature>
<keyword evidence="1" id="KW-0175">Coiled coil</keyword>
<proteinExistence type="predicted"/>
<sequence length="108" mass="12635">MKDLASKKSKSKSSKNILVRDVPAEYLKEVDEMRKSYQEKTGRSLSRQEVFLQLISHSLSEKLFQNQFNYFYEANEKTKSEIESLKKAIVNLTQNIDFLIEILLSINE</sequence>
<dbReference type="AlphaFoldDB" id="A0A133XVT7"/>